<evidence type="ECO:0000256" key="4">
    <source>
        <dbReference type="ARBA" id="ARBA00017144"/>
    </source>
</evidence>
<feature type="domain" description="Thymidylate kinase-like" evidence="10">
    <location>
        <begin position="24"/>
        <end position="206"/>
    </location>
</feature>
<dbReference type="AlphaFoldDB" id="A0A1L7WUL1"/>
<dbReference type="FunFam" id="3.40.50.300:FF:000679">
    <property type="entry name" value="Thymidylate kinase"/>
    <property type="match status" value="1"/>
</dbReference>
<keyword evidence="5" id="KW-0808">Transferase</keyword>
<comment type="similarity">
    <text evidence="2">Belongs to the thymidylate kinase family.</text>
</comment>
<dbReference type="HAMAP" id="MF_00165">
    <property type="entry name" value="Thymidylate_kinase"/>
    <property type="match status" value="1"/>
</dbReference>
<dbReference type="GO" id="GO:0004798">
    <property type="term" value="F:dTMP kinase activity"/>
    <property type="evidence" value="ECO:0007669"/>
    <property type="project" value="UniProtKB-EC"/>
</dbReference>
<dbReference type="PROSITE" id="PS01331">
    <property type="entry name" value="THYMIDYLATE_KINASE"/>
    <property type="match status" value="1"/>
</dbReference>
<keyword evidence="6" id="KW-0545">Nucleotide biosynthesis</keyword>
<dbReference type="GO" id="GO:0005634">
    <property type="term" value="C:nucleus"/>
    <property type="evidence" value="ECO:0007669"/>
    <property type="project" value="TreeGrafter"/>
</dbReference>
<dbReference type="EMBL" id="FJOG01000008">
    <property type="protein sequence ID" value="CZR56457.1"/>
    <property type="molecule type" value="Genomic_DNA"/>
</dbReference>
<keyword evidence="8 11" id="KW-0418">Kinase</keyword>
<evidence type="ECO:0000256" key="6">
    <source>
        <dbReference type="ARBA" id="ARBA00022727"/>
    </source>
</evidence>
<dbReference type="CDD" id="cd01672">
    <property type="entry name" value="TMPK"/>
    <property type="match status" value="1"/>
</dbReference>
<dbReference type="STRING" id="576137.A0A1L7WUL1"/>
<sequence length="231" mass="26374">MTSEESFSWQEPRNSVVRGAFVVVEGLDRAGKTTQVQRLCSKLYALGHNIKTLRFPDRNSTIGQMISSYLQNETDMDDHVIHLLFSANRWEKAKWIEETLSKGYTIICDRYFYSGMVYSAAKQNPSLSLSWTKHPEIGLPLPDVVVFLDLEPWQAEQRGGYGEEKYEKREMQLRVRELFLQLLKADDGRMKIVNAGDGMDAVEERIWKEVLPCVEAVEGGSFGVKIGKFKG</sequence>
<dbReference type="GO" id="GO:0005829">
    <property type="term" value="C:cytosol"/>
    <property type="evidence" value="ECO:0007669"/>
    <property type="project" value="TreeGrafter"/>
</dbReference>
<dbReference type="Pfam" id="PF02223">
    <property type="entry name" value="Thymidylate_kin"/>
    <property type="match status" value="1"/>
</dbReference>
<evidence type="ECO:0000256" key="9">
    <source>
        <dbReference type="ARBA" id="ARBA00022840"/>
    </source>
</evidence>
<dbReference type="PANTHER" id="PTHR10344:SF1">
    <property type="entry name" value="THYMIDYLATE KINASE"/>
    <property type="match status" value="1"/>
</dbReference>
<keyword evidence="7" id="KW-0547">Nucleotide-binding</keyword>
<evidence type="ECO:0000259" key="10">
    <source>
        <dbReference type="Pfam" id="PF02223"/>
    </source>
</evidence>
<dbReference type="InterPro" id="IPR018095">
    <property type="entry name" value="Thymidylate_kin_CS"/>
</dbReference>
<evidence type="ECO:0000256" key="7">
    <source>
        <dbReference type="ARBA" id="ARBA00022741"/>
    </source>
</evidence>
<dbReference type="SUPFAM" id="SSF52540">
    <property type="entry name" value="P-loop containing nucleoside triphosphate hydrolases"/>
    <property type="match status" value="1"/>
</dbReference>
<keyword evidence="9" id="KW-0067">ATP-binding</keyword>
<evidence type="ECO:0000256" key="5">
    <source>
        <dbReference type="ARBA" id="ARBA00022679"/>
    </source>
</evidence>
<proteinExistence type="inferred from homology"/>
<protein>
    <recommendedName>
        <fullName evidence="4">Thymidylate kinase</fullName>
        <ecNumber evidence="3">2.7.4.9</ecNumber>
    </recommendedName>
</protein>
<dbReference type="InterPro" id="IPR027417">
    <property type="entry name" value="P-loop_NTPase"/>
</dbReference>
<dbReference type="GO" id="GO:0006227">
    <property type="term" value="P:dUDP biosynthetic process"/>
    <property type="evidence" value="ECO:0007669"/>
    <property type="project" value="TreeGrafter"/>
</dbReference>
<gene>
    <name evidence="11" type="ORF">PAC_06345</name>
</gene>
<evidence type="ECO:0000313" key="12">
    <source>
        <dbReference type="Proteomes" id="UP000184330"/>
    </source>
</evidence>
<dbReference type="PANTHER" id="PTHR10344">
    <property type="entry name" value="THYMIDYLATE KINASE"/>
    <property type="match status" value="1"/>
</dbReference>
<evidence type="ECO:0000313" key="11">
    <source>
        <dbReference type="EMBL" id="CZR56457.1"/>
    </source>
</evidence>
<dbReference type="GO" id="GO:0005524">
    <property type="term" value="F:ATP binding"/>
    <property type="evidence" value="ECO:0007669"/>
    <property type="project" value="UniProtKB-KW"/>
</dbReference>
<comment type="pathway">
    <text evidence="1">Pyrimidine metabolism; dTTP biosynthesis.</text>
</comment>
<dbReference type="InterPro" id="IPR039430">
    <property type="entry name" value="Thymidylate_kin-like_dom"/>
</dbReference>
<evidence type="ECO:0000256" key="1">
    <source>
        <dbReference type="ARBA" id="ARBA00004992"/>
    </source>
</evidence>
<dbReference type="GO" id="GO:0006233">
    <property type="term" value="P:dTDP biosynthetic process"/>
    <property type="evidence" value="ECO:0007669"/>
    <property type="project" value="InterPro"/>
</dbReference>
<name>A0A1L7WUL1_9HELO</name>
<dbReference type="EC" id="2.7.4.9" evidence="3"/>
<evidence type="ECO:0000256" key="8">
    <source>
        <dbReference type="ARBA" id="ARBA00022777"/>
    </source>
</evidence>
<dbReference type="NCBIfam" id="TIGR00041">
    <property type="entry name" value="DTMP_kinase"/>
    <property type="match status" value="1"/>
</dbReference>
<evidence type="ECO:0000256" key="2">
    <source>
        <dbReference type="ARBA" id="ARBA00009776"/>
    </source>
</evidence>
<organism evidence="11 12">
    <name type="scientific">Phialocephala subalpina</name>
    <dbReference type="NCBI Taxonomy" id="576137"/>
    <lineage>
        <taxon>Eukaryota</taxon>
        <taxon>Fungi</taxon>
        <taxon>Dikarya</taxon>
        <taxon>Ascomycota</taxon>
        <taxon>Pezizomycotina</taxon>
        <taxon>Leotiomycetes</taxon>
        <taxon>Helotiales</taxon>
        <taxon>Mollisiaceae</taxon>
        <taxon>Phialocephala</taxon>
        <taxon>Phialocephala fortinii species complex</taxon>
    </lineage>
</organism>
<dbReference type="GO" id="GO:0004550">
    <property type="term" value="F:nucleoside diphosphate kinase activity"/>
    <property type="evidence" value="ECO:0007669"/>
    <property type="project" value="TreeGrafter"/>
</dbReference>
<dbReference type="GO" id="GO:0006235">
    <property type="term" value="P:dTTP biosynthetic process"/>
    <property type="evidence" value="ECO:0007669"/>
    <property type="project" value="TreeGrafter"/>
</dbReference>
<dbReference type="Gene3D" id="3.40.50.300">
    <property type="entry name" value="P-loop containing nucleotide triphosphate hydrolases"/>
    <property type="match status" value="1"/>
</dbReference>
<dbReference type="InterPro" id="IPR018094">
    <property type="entry name" value="Thymidylate_kinase"/>
</dbReference>
<dbReference type="Proteomes" id="UP000184330">
    <property type="component" value="Unassembled WGS sequence"/>
</dbReference>
<dbReference type="OrthoDB" id="425602at2759"/>
<evidence type="ECO:0000256" key="3">
    <source>
        <dbReference type="ARBA" id="ARBA00012980"/>
    </source>
</evidence>
<keyword evidence="12" id="KW-1185">Reference proteome</keyword>
<reference evidence="11 12" key="1">
    <citation type="submission" date="2016-03" db="EMBL/GenBank/DDBJ databases">
        <authorList>
            <person name="Ploux O."/>
        </authorList>
    </citation>
    <scope>NUCLEOTIDE SEQUENCE [LARGE SCALE GENOMIC DNA]</scope>
    <source>
        <strain evidence="11 12">UAMH 11012</strain>
    </source>
</reference>
<accession>A0A1L7WUL1</accession>